<dbReference type="Proteomes" id="UP001597083">
    <property type="component" value="Unassembled WGS sequence"/>
</dbReference>
<evidence type="ECO:0000256" key="2">
    <source>
        <dbReference type="ARBA" id="ARBA00022679"/>
    </source>
</evidence>
<evidence type="ECO:0000256" key="7">
    <source>
        <dbReference type="ARBA" id="ARBA00023204"/>
    </source>
</evidence>
<keyword evidence="2" id="KW-0808">Transferase</keyword>
<proteinExistence type="predicted"/>
<feature type="non-terminal residue" evidence="10">
    <location>
        <position position="179"/>
    </location>
</feature>
<keyword evidence="1" id="KW-0963">Cytoplasm</keyword>
<sequence length="179" mass="19706">MGLAQRMLALPRHLGIHSGGMVIADRPVGEICPIEWARMPGRSVLQWDKDDCAAAGLVKFDLLGLGMLAALHDCFDLVEKHHGVRHDLQSIPPEDPSVYEMLCDADTVGVFQVESRAQMATLPRLKPRKFYDLVVEVALIRPGPIQGGSVHPYLRRRKGEEDAACPHPLMESALARTLG</sequence>
<protein>
    <submittedName>
        <fullName evidence="10">Error-prone DNA polymerase</fullName>
    </submittedName>
</protein>
<dbReference type="InterPro" id="IPR011708">
    <property type="entry name" value="DNA_pol3_alpha_NTPase_dom"/>
</dbReference>
<dbReference type="Pfam" id="PF17657">
    <property type="entry name" value="DNA_pol3_finger"/>
    <property type="match status" value="1"/>
</dbReference>
<keyword evidence="11" id="KW-1185">Reference proteome</keyword>
<reference evidence="11" key="1">
    <citation type="journal article" date="2019" name="Int. J. Syst. Evol. Microbiol.">
        <title>The Global Catalogue of Microorganisms (GCM) 10K type strain sequencing project: providing services to taxonomists for standard genome sequencing and annotation.</title>
        <authorList>
            <consortium name="The Broad Institute Genomics Platform"/>
            <consortium name="The Broad Institute Genome Sequencing Center for Infectious Disease"/>
            <person name="Wu L."/>
            <person name="Ma J."/>
        </authorList>
    </citation>
    <scope>NUCLEOTIDE SEQUENCE [LARGE SCALE GENOMIC DNA]</scope>
    <source>
        <strain evidence="11">JCM 31696</strain>
    </source>
</reference>
<keyword evidence="7" id="KW-0234">DNA repair</keyword>
<feature type="domain" description="Bacterial DNA polymerase III alpha subunit NTPase" evidence="8">
    <location>
        <begin position="3"/>
        <end position="64"/>
    </location>
</feature>
<evidence type="ECO:0000259" key="9">
    <source>
        <dbReference type="Pfam" id="PF17657"/>
    </source>
</evidence>
<keyword evidence="4" id="KW-0235">DNA replication</keyword>
<evidence type="ECO:0000313" key="11">
    <source>
        <dbReference type="Proteomes" id="UP001597083"/>
    </source>
</evidence>
<name>A0ABW3CDA0_9ACTN</name>
<dbReference type="PANTHER" id="PTHR32294:SF4">
    <property type="entry name" value="ERROR-PRONE DNA POLYMERASE"/>
    <property type="match status" value="1"/>
</dbReference>
<dbReference type="InterPro" id="IPR004805">
    <property type="entry name" value="DnaE2/DnaE/PolC"/>
</dbReference>
<evidence type="ECO:0000256" key="6">
    <source>
        <dbReference type="ARBA" id="ARBA00022932"/>
    </source>
</evidence>
<evidence type="ECO:0000259" key="8">
    <source>
        <dbReference type="Pfam" id="PF07733"/>
    </source>
</evidence>
<evidence type="ECO:0000256" key="1">
    <source>
        <dbReference type="ARBA" id="ARBA00022490"/>
    </source>
</evidence>
<keyword evidence="3" id="KW-0548">Nucleotidyltransferase</keyword>
<accession>A0ABW3CDA0</accession>
<organism evidence="10 11">
    <name type="scientific">Actinomadura adrarensis</name>
    <dbReference type="NCBI Taxonomy" id="1819600"/>
    <lineage>
        <taxon>Bacteria</taxon>
        <taxon>Bacillati</taxon>
        <taxon>Actinomycetota</taxon>
        <taxon>Actinomycetes</taxon>
        <taxon>Streptosporangiales</taxon>
        <taxon>Thermomonosporaceae</taxon>
        <taxon>Actinomadura</taxon>
    </lineage>
</organism>
<comment type="caution">
    <text evidence="10">The sequence shown here is derived from an EMBL/GenBank/DDBJ whole genome shotgun (WGS) entry which is preliminary data.</text>
</comment>
<dbReference type="PANTHER" id="PTHR32294">
    <property type="entry name" value="DNA POLYMERASE III SUBUNIT ALPHA"/>
    <property type="match status" value="1"/>
</dbReference>
<keyword evidence="6" id="KW-0239">DNA-directed DNA polymerase</keyword>
<dbReference type="EMBL" id="JBHTIR010000805">
    <property type="protein sequence ID" value="MFD0851812.1"/>
    <property type="molecule type" value="Genomic_DNA"/>
</dbReference>
<dbReference type="Pfam" id="PF07733">
    <property type="entry name" value="DNA_pol3_alpha"/>
    <property type="match status" value="1"/>
</dbReference>
<feature type="domain" description="DNA polymerase III alpha subunit finger" evidence="9">
    <location>
        <begin position="67"/>
        <end position="179"/>
    </location>
</feature>
<keyword evidence="5" id="KW-0227">DNA damage</keyword>
<gene>
    <name evidence="10" type="ORF">ACFQ07_06250</name>
</gene>
<evidence type="ECO:0000256" key="3">
    <source>
        <dbReference type="ARBA" id="ARBA00022695"/>
    </source>
</evidence>
<evidence type="ECO:0000256" key="4">
    <source>
        <dbReference type="ARBA" id="ARBA00022705"/>
    </source>
</evidence>
<dbReference type="InterPro" id="IPR040982">
    <property type="entry name" value="DNA_pol3_finger"/>
</dbReference>
<evidence type="ECO:0000256" key="5">
    <source>
        <dbReference type="ARBA" id="ARBA00022763"/>
    </source>
</evidence>
<evidence type="ECO:0000313" key="10">
    <source>
        <dbReference type="EMBL" id="MFD0851812.1"/>
    </source>
</evidence>